<reference evidence="1 2" key="1">
    <citation type="submission" date="2023-08" db="EMBL/GenBank/DDBJ databases">
        <title>Implementing the SeqCode for naming new Mesorhizobium species isolated from Vachellia karroo root nodules.</title>
        <authorList>
            <person name="Van Lill M."/>
        </authorList>
    </citation>
    <scope>NUCLEOTIDE SEQUENCE [LARGE SCALE GENOMIC DNA]</scope>
    <source>
        <strain evidence="1 2">VK3E</strain>
    </source>
</reference>
<evidence type="ECO:0000313" key="2">
    <source>
        <dbReference type="Proteomes" id="UP001272097"/>
    </source>
</evidence>
<sequence length="105" mass="11421">MNDATLTVRVSRGGLHLSGEAFERHFSGISGIVLMRREADLLILPVLLAQAGGYLLKRKNLAGDRVAHAPDFFRANGIADDKERELQVVWDSSQAGFIGRGAFAN</sequence>
<organism evidence="1 2">
    <name type="scientific">Mesorhizobium australafricanum</name>
    <dbReference type="NCBI Taxonomy" id="3072311"/>
    <lineage>
        <taxon>Bacteria</taxon>
        <taxon>Pseudomonadati</taxon>
        <taxon>Pseudomonadota</taxon>
        <taxon>Alphaproteobacteria</taxon>
        <taxon>Hyphomicrobiales</taxon>
        <taxon>Phyllobacteriaceae</taxon>
        <taxon>Mesorhizobium</taxon>
    </lineage>
</organism>
<accession>A0ABU4X5W8</accession>
<comment type="caution">
    <text evidence="1">The sequence shown here is derived from an EMBL/GenBank/DDBJ whole genome shotgun (WGS) entry which is preliminary data.</text>
</comment>
<evidence type="ECO:0000313" key="1">
    <source>
        <dbReference type="EMBL" id="MDX8443091.1"/>
    </source>
</evidence>
<gene>
    <name evidence="1" type="ORF">RFM51_26320</name>
</gene>
<dbReference type="EMBL" id="JAVIIS010000053">
    <property type="protein sequence ID" value="MDX8443091.1"/>
    <property type="molecule type" value="Genomic_DNA"/>
</dbReference>
<keyword evidence="2" id="KW-1185">Reference proteome</keyword>
<dbReference type="RefSeq" id="WP_320217088.1">
    <property type="nucleotide sequence ID" value="NZ_JAVIIS010000053.1"/>
</dbReference>
<proteinExistence type="predicted"/>
<name>A0ABU4X5W8_9HYPH</name>
<protein>
    <submittedName>
        <fullName evidence="1">Uncharacterized protein</fullName>
    </submittedName>
</protein>
<dbReference type="Proteomes" id="UP001272097">
    <property type="component" value="Unassembled WGS sequence"/>
</dbReference>